<comment type="caution">
    <text evidence="7">The sequence shown here is derived from an EMBL/GenBank/DDBJ whole genome shotgun (WGS) entry which is preliminary data.</text>
</comment>
<feature type="transmembrane region" description="Helical" evidence="5">
    <location>
        <begin position="129"/>
        <end position="147"/>
    </location>
</feature>
<dbReference type="EMBL" id="RJKE01000001">
    <property type="protein sequence ID" value="ROO87707.1"/>
    <property type="molecule type" value="Genomic_DNA"/>
</dbReference>
<dbReference type="CDD" id="cd07042">
    <property type="entry name" value="STAS_SulP_like_sulfate_transporter"/>
    <property type="match status" value="1"/>
</dbReference>
<feature type="transmembrane region" description="Helical" evidence="5">
    <location>
        <begin position="204"/>
        <end position="225"/>
    </location>
</feature>
<feature type="transmembrane region" description="Helical" evidence="5">
    <location>
        <begin position="245"/>
        <end position="263"/>
    </location>
</feature>
<protein>
    <submittedName>
        <fullName evidence="7">SulP family sulfate permease</fullName>
    </submittedName>
</protein>
<dbReference type="Pfam" id="PF01740">
    <property type="entry name" value="STAS"/>
    <property type="match status" value="1"/>
</dbReference>
<feature type="transmembrane region" description="Helical" evidence="5">
    <location>
        <begin position="348"/>
        <end position="366"/>
    </location>
</feature>
<evidence type="ECO:0000313" key="8">
    <source>
        <dbReference type="Proteomes" id="UP000272400"/>
    </source>
</evidence>
<dbReference type="GO" id="GO:0016020">
    <property type="term" value="C:membrane"/>
    <property type="evidence" value="ECO:0007669"/>
    <property type="project" value="UniProtKB-SubCell"/>
</dbReference>
<reference evidence="7 8" key="1">
    <citation type="submission" date="2018-11" db="EMBL/GenBank/DDBJ databases">
        <title>Sequencing the genomes of 1000 actinobacteria strains.</title>
        <authorList>
            <person name="Klenk H.-P."/>
        </authorList>
    </citation>
    <scope>NUCLEOTIDE SEQUENCE [LARGE SCALE GENOMIC DNA]</scope>
    <source>
        <strain evidence="7 8">DSM 44254</strain>
    </source>
</reference>
<dbReference type="GO" id="GO:0055085">
    <property type="term" value="P:transmembrane transport"/>
    <property type="evidence" value="ECO:0007669"/>
    <property type="project" value="InterPro"/>
</dbReference>
<dbReference type="SUPFAM" id="SSF52091">
    <property type="entry name" value="SpoIIaa-like"/>
    <property type="match status" value="1"/>
</dbReference>
<feature type="transmembrane region" description="Helical" evidence="5">
    <location>
        <begin position="174"/>
        <end position="192"/>
    </location>
</feature>
<feature type="transmembrane region" description="Helical" evidence="5">
    <location>
        <begin position="21"/>
        <end position="38"/>
    </location>
</feature>
<feature type="transmembrane region" description="Helical" evidence="5">
    <location>
        <begin position="284"/>
        <end position="301"/>
    </location>
</feature>
<dbReference type="Gene3D" id="3.30.750.24">
    <property type="entry name" value="STAS domain"/>
    <property type="match status" value="1"/>
</dbReference>
<proteinExistence type="predicted"/>
<dbReference type="PROSITE" id="PS50801">
    <property type="entry name" value="STAS"/>
    <property type="match status" value="1"/>
</dbReference>
<dbReference type="RefSeq" id="WP_123666958.1">
    <property type="nucleotide sequence ID" value="NZ_RJKE01000001.1"/>
</dbReference>
<keyword evidence="2 5" id="KW-0812">Transmembrane</keyword>
<organism evidence="7 8">
    <name type="scientific">Actinocorallia herbida</name>
    <dbReference type="NCBI Taxonomy" id="58109"/>
    <lineage>
        <taxon>Bacteria</taxon>
        <taxon>Bacillati</taxon>
        <taxon>Actinomycetota</taxon>
        <taxon>Actinomycetes</taxon>
        <taxon>Streptosporangiales</taxon>
        <taxon>Thermomonosporaceae</taxon>
        <taxon>Actinocorallia</taxon>
    </lineage>
</organism>
<dbReference type="InterPro" id="IPR011547">
    <property type="entry name" value="SLC26A/SulP_dom"/>
</dbReference>
<sequence>MALPGYVTLRRYRRRWLRGDVLAALSLWAVVIPQGFAYAQLAGLPAQAGLYTAFGAMLGYAVLGPTRGLNVGPESSVAIVVASVSASLAGTDPARHVAVASMLAFMVACWLLVGYLVRASVLMRLLSTPVLTGYLAGSALIIVLSQLGKVTGIDAGTGHALVKGVRVLTCLGDVSWPAVACAGLTALVLLVLRRFAPRLPGPLIALALATGIVALAGLDDVLSVLGTVPGGLPLPHLPDVGASDVVALLGPSASIALLVYAGTVLTSRALEAAKGRDADARQEFLGLGAASAVSGLFGGFPPNGSTSRSMLLASSGARTQLAGVVAAGAVALTSAALLPLVRDLPHAALGALIIVTAVGLFDVAEFRRLWRLRRSDLVMAAVTAAGVLVLGVLAGIVVGVVVSLLEVLRRSIMPYTAVLGRTGESEAYRDITNFTDAETLPGLVVYRFDAPLYFANADTLREDLRRLVQEADPPVRLVVVNAEAMYDMDTTGVEVLHRVLDDLEEYGTRLALARVRTPLRTLLRETGLEERIGADHLHLRVIDAVNSFRRGNIA</sequence>
<evidence type="ECO:0000256" key="1">
    <source>
        <dbReference type="ARBA" id="ARBA00004141"/>
    </source>
</evidence>
<evidence type="ECO:0000256" key="5">
    <source>
        <dbReference type="SAM" id="Phobius"/>
    </source>
</evidence>
<evidence type="ECO:0000256" key="3">
    <source>
        <dbReference type="ARBA" id="ARBA00022989"/>
    </source>
</evidence>
<feature type="transmembrane region" description="Helical" evidence="5">
    <location>
        <begin position="378"/>
        <end position="405"/>
    </location>
</feature>
<evidence type="ECO:0000259" key="6">
    <source>
        <dbReference type="PROSITE" id="PS50801"/>
    </source>
</evidence>
<gene>
    <name evidence="7" type="ORF">EDD29_5336</name>
</gene>
<name>A0A3N1D2E3_9ACTN</name>
<keyword evidence="3 5" id="KW-1133">Transmembrane helix</keyword>
<dbReference type="OrthoDB" id="9769739at2"/>
<dbReference type="InterPro" id="IPR002645">
    <property type="entry name" value="STAS_dom"/>
</dbReference>
<feature type="transmembrane region" description="Helical" evidence="5">
    <location>
        <begin position="321"/>
        <end position="341"/>
    </location>
</feature>
<dbReference type="AlphaFoldDB" id="A0A3N1D2E3"/>
<dbReference type="Pfam" id="PF00916">
    <property type="entry name" value="Sulfate_transp"/>
    <property type="match status" value="1"/>
</dbReference>
<evidence type="ECO:0000256" key="2">
    <source>
        <dbReference type="ARBA" id="ARBA00022692"/>
    </source>
</evidence>
<feature type="domain" description="STAS" evidence="6">
    <location>
        <begin position="433"/>
        <end position="548"/>
    </location>
</feature>
<keyword evidence="4 5" id="KW-0472">Membrane</keyword>
<comment type="subcellular location">
    <subcellularLocation>
        <location evidence="1">Membrane</location>
        <topology evidence="1">Multi-pass membrane protein</topology>
    </subcellularLocation>
</comment>
<evidence type="ECO:0000313" key="7">
    <source>
        <dbReference type="EMBL" id="ROO87707.1"/>
    </source>
</evidence>
<dbReference type="InterPro" id="IPR036513">
    <property type="entry name" value="STAS_dom_sf"/>
</dbReference>
<dbReference type="PANTHER" id="PTHR11814">
    <property type="entry name" value="SULFATE TRANSPORTER"/>
    <property type="match status" value="1"/>
</dbReference>
<evidence type="ECO:0000256" key="4">
    <source>
        <dbReference type="ARBA" id="ARBA00023136"/>
    </source>
</evidence>
<dbReference type="Proteomes" id="UP000272400">
    <property type="component" value="Unassembled WGS sequence"/>
</dbReference>
<feature type="transmembrane region" description="Helical" evidence="5">
    <location>
        <begin position="97"/>
        <end position="117"/>
    </location>
</feature>
<accession>A0A3N1D2E3</accession>
<dbReference type="InterPro" id="IPR001902">
    <property type="entry name" value="SLC26A/SulP_fam"/>
</dbReference>
<keyword evidence="8" id="KW-1185">Reference proteome</keyword>